<reference evidence="2 3" key="3">
    <citation type="journal article" date="2013" name="Rice">
        <title>Improvement of the Oryza sativa Nipponbare reference genome using next generation sequence and optical map data.</title>
        <authorList>
            <person name="Kawahara Y."/>
            <person name="de la Bastide M."/>
            <person name="Hamilton J.P."/>
            <person name="Kanamori H."/>
            <person name="McCombie W.R."/>
            <person name="Ouyang S."/>
            <person name="Schwartz D.C."/>
            <person name="Tanaka T."/>
            <person name="Wu J."/>
            <person name="Zhou S."/>
            <person name="Childs K.L."/>
            <person name="Davidson R.M."/>
            <person name="Lin H."/>
            <person name="Quesada-Ocampo L."/>
            <person name="Vaillancourt B."/>
            <person name="Sakai H."/>
            <person name="Lee S.S."/>
            <person name="Kim J."/>
            <person name="Numa H."/>
            <person name="Itoh T."/>
            <person name="Buell C.R."/>
            <person name="Matsumoto T."/>
        </authorList>
    </citation>
    <scope>NUCLEOTIDE SEQUENCE [LARGE SCALE GENOMIC DNA]</scope>
    <source>
        <strain evidence="3">cv. Nipponbare</strain>
    </source>
</reference>
<gene>
    <name evidence="2" type="ordered locus">Os10g0145901</name>
    <name evidence="2" type="ORF">OSNPB_100145901</name>
</gene>
<reference evidence="3" key="1">
    <citation type="journal article" date="2005" name="Nature">
        <title>The map-based sequence of the rice genome.</title>
        <authorList>
            <consortium name="International rice genome sequencing project (IRGSP)"/>
            <person name="Matsumoto T."/>
            <person name="Wu J."/>
            <person name="Kanamori H."/>
            <person name="Katayose Y."/>
            <person name="Fujisawa M."/>
            <person name="Namiki N."/>
            <person name="Mizuno H."/>
            <person name="Yamamoto K."/>
            <person name="Antonio B.A."/>
            <person name="Baba T."/>
            <person name="Sakata K."/>
            <person name="Nagamura Y."/>
            <person name="Aoki H."/>
            <person name="Arikawa K."/>
            <person name="Arita K."/>
            <person name="Bito T."/>
            <person name="Chiden Y."/>
            <person name="Fujitsuka N."/>
            <person name="Fukunaka R."/>
            <person name="Hamada M."/>
            <person name="Harada C."/>
            <person name="Hayashi A."/>
            <person name="Hijishita S."/>
            <person name="Honda M."/>
            <person name="Hosokawa S."/>
            <person name="Ichikawa Y."/>
            <person name="Idonuma A."/>
            <person name="Iijima M."/>
            <person name="Ikeda M."/>
            <person name="Ikeno M."/>
            <person name="Ito K."/>
            <person name="Ito S."/>
            <person name="Ito T."/>
            <person name="Ito Y."/>
            <person name="Ito Y."/>
            <person name="Iwabuchi A."/>
            <person name="Kamiya K."/>
            <person name="Karasawa W."/>
            <person name="Kurita K."/>
            <person name="Katagiri S."/>
            <person name="Kikuta A."/>
            <person name="Kobayashi H."/>
            <person name="Kobayashi N."/>
            <person name="Machita K."/>
            <person name="Maehara T."/>
            <person name="Masukawa M."/>
            <person name="Mizubayashi T."/>
            <person name="Mukai Y."/>
            <person name="Nagasaki H."/>
            <person name="Nagata Y."/>
            <person name="Naito S."/>
            <person name="Nakashima M."/>
            <person name="Nakama Y."/>
            <person name="Nakamichi Y."/>
            <person name="Nakamura M."/>
            <person name="Meguro A."/>
            <person name="Negishi M."/>
            <person name="Ohta I."/>
            <person name="Ohta T."/>
            <person name="Okamoto M."/>
            <person name="Ono N."/>
            <person name="Saji S."/>
            <person name="Sakaguchi M."/>
            <person name="Sakai K."/>
            <person name="Shibata M."/>
            <person name="Shimokawa T."/>
            <person name="Song J."/>
            <person name="Takazaki Y."/>
            <person name="Terasawa K."/>
            <person name="Tsugane M."/>
            <person name="Tsuji K."/>
            <person name="Ueda S."/>
            <person name="Waki K."/>
            <person name="Yamagata H."/>
            <person name="Yamamoto M."/>
            <person name="Yamamoto S."/>
            <person name="Yamane H."/>
            <person name="Yoshiki S."/>
            <person name="Yoshihara R."/>
            <person name="Yukawa K."/>
            <person name="Zhong H."/>
            <person name="Yano M."/>
            <person name="Yuan Q."/>
            <person name="Ouyang S."/>
            <person name="Liu J."/>
            <person name="Jones K.M."/>
            <person name="Gansberger K."/>
            <person name="Moffat K."/>
            <person name="Hill J."/>
            <person name="Bera J."/>
            <person name="Fadrosh D."/>
            <person name="Jin S."/>
            <person name="Johri S."/>
            <person name="Kim M."/>
            <person name="Overton L."/>
            <person name="Reardon M."/>
            <person name="Tsitrin T."/>
            <person name="Vuong H."/>
            <person name="Weaver B."/>
            <person name="Ciecko A."/>
            <person name="Tallon L."/>
            <person name="Jackson J."/>
            <person name="Pai G."/>
            <person name="Aken S.V."/>
            <person name="Utterback T."/>
            <person name="Reidmuller S."/>
            <person name="Feldblyum T."/>
            <person name="Hsiao J."/>
            <person name="Zismann V."/>
            <person name="Iobst S."/>
            <person name="de Vazeille A.R."/>
            <person name="Buell C.R."/>
            <person name="Ying K."/>
            <person name="Li Y."/>
            <person name="Lu T."/>
            <person name="Huang Y."/>
            <person name="Zhao Q."/>
            <person name="Feng Q."/>
            <person name="Zhang L."/>
            <person name="Zhu J."/>
            <person name="Weng Q."/>
            <person name="Mu J."/>
            <person name="Lu Y."/>
            <person name="Fan D."/>
            <person name="Liu Y."/>
            <person name="Guan J."/>
            <person name="Zhang Y."/>
            <person name="Yu S."/>
            <person name="Liu X."/>
            <person name="Zhang Y."/>
            <person name="Hong G."/>
            <person name="Han B."/>
            <person name="Choisne N."/>
            <person name="Demange N."/>
            <person name="Orjeda G."/>
            <person name="Samain S."/>
            <person name="Cattolico L."/>
            <person name="Pelletier E."/>
            <person name="Couloux A."/>
            <person name="Segurens B."/>
            <person name="Wincker P."/>
            <person name="D'Hont A."/>
            <person name="Scarpelli C."/>
            <person name="Weissenbach J."/>
            <person name="Salanoubat M."/>
            <person name="Quetier F."/>
            <person name="Yu Y."/>
            <person name="Kim H.R."/>
            <person name="Rambo T."/>
            <person name="Currie J."/>
            <person name="Collura K."/>
            <person name="Luo M."/>
            <person name="Yang T."/>
            <person name="Ammiraju J.S.S."/>
            <person name="Engler F."/>
            <person name="Soderlund C."/>
            <person name="Wing R.A."/>
            <person name="Palmer L.E."/>
            <person name="de la Bastide M."/>
            <person name="Spiegel L."/>
            <person name="Nascimento L."/>
            <person name="Zutavern T."/>
            <person name="O'Shaughnessy A."/>
            <person name="Dike S."/>
            <person name="Dedhia N."/>
            <person name="Preston R."/>
            <person name="Balija V."/>
            <person name="McCombie W.R."/>
            <person name="Chow T."/>
            <person name="Chen H."/>
            <person name="Chung M."/>
            <person name="Chen C."/>
            <person name="Shaw J."/>
            <person name="Wu H."/>
            <person name="Hsiao K."/>
            <person name="Chao Y."/>
            <person name="Chu M."/>
            <person name="Cheng C."/>
            <person name="Hour A."/>
            <person name="Lee P."/>
            <person name="Lin S."/>
            <person name="Lin Y."/>
            <person name="Liou J."/>
            <person name="Liu S."/>
            <person name="Hsing Y."/>
            <person name="Raghuvanshi S."/>
            <person name="Mohanty A."/>
            <person name="Bharti A.K."/>
            <person name="Gaur A."/>
            <person name="Gupta V."/>
            <person name="Kumar D."/>
            <person name="Ravi V."/>
            <person name="Vij S."/>
            <person name="Kapur A."/>
            <person name="Khurana P."/>
            <person name="Khurana P."/>
            <person name="Khurana J.P."/>
            <person name="Tyagi A.K."/>
            <person name="Gaikwad K."/>
            <person name="Singh A."/>
            <person name="Dalal V."/>
            <person name="Srivastava S."/>
            <person name="Dixit A."/>
            <person name="Pal A.K."/>
            <person name="Ghazi I.A."/>
            <person name="Yadav M."/>
            <person name="Pandit A."/>
            <person name="Bhargava A."/>
            <person name="Sureshbabu K."/>
            <person name="Batra K."/>
            <person name="Sharma T.R."/>
            <person name="Mohapatra T."/>
            <person name="Singh N.K."/>
            <person name="Messing J."/>
            <person name="Nelson A.B."/>
            <person name="Fuks G."/>
            <person name="Kavchok S."/>
            <person name="Keizer G."/>
            <person name="Linton E."/>
            <person name="Llaca V."/>
            <person name="Song R."/>
            <person name="Tanyolac B."/>
            <person name="Young S."/>
            <person name="Ho-Il K."/>
            <person name="Hahn J.H."/>
            <person name="Sangsakoo G."/>
            <person name="Vanavichit A."/>
            <person name="de Mattos Luiz.A.T."/>
            <person name="Zimmer P.D."/>
            <person name="Malone G."/>
            <person name="Dellagostin O."/>
            <person name="de Oliveira A.C."/>
            <person name="Bevan M."/>
            <person name="Bancroft I."/>
            <person name="Minx P."/>
            <person name="Cordum H."/>
            <person name="Wilson R."/>
            <person name="Cheng Z."/>
            <person name="Jin W."/>
            <person name="Jiang J."/>
            <person name="Leong S.A."/>
            <person name="Iwama H."/>
            <person name="Gojobori T."/>
            <person name="Itoh T."/>
            <person name="Niimura Y."/>
            <person name="Fujii Y."/>
            <person name="Habara T."/>
            <person name="Sakai H."/>
            <person name="Sato Y."/>
            <person name="Wilson G."/>
            <person name="Kumar K."/>
            <person name="McCouch S."/>
            <person name="Juretic N."/>
            <person name="Hoen D."/>
            <person name="Wright S."/>
            <person name="Bruskiewich R."/>
            <person name="Bureau T."/>
            <person name="Miyao A."/>
            <person name="Hirochika H."/>
            <person name="Nishikawa T."/>
            <person name="Kadowaki K."/>
            <person name="Sugiura M."/>
            <person name="Burr B."/>
            <person name="Sasaki T."/>
        </authorList>
    </citation>
    <scope>NUCLEOTIDE SEQUENCE [LARGE SCALE GENOMIC DNA]</scope>
    <source>
        <strain evidence="3">cv. Nipponbare</strain>
    </source>
</reference>
<proteinExistence type="predicted"/>
<feature type="region of interest" description="Disordered" evidence="1">
    <location>
        <begin position="106"/>
        <end position="128"/>
    </location>
</feature>
<dbReference type="Proteomes" id="UP000059680">
    <property type="component" value="Chromosome 10"/>
</dbReference>
<organism evidence="2 3">
    <name type="scientific">Oryza sativa subsp. japonica</name>
    <name type="common">Rice</name>
    <dbReference type="NCBI Taxonomy" id="39947"/>
    <lineage>
        <taxon>Eukaryota</taxon>
        <taxon>Viridiplantae</taxon>
        <taxon>Streptophyta</taxon>
        <taxon>Embryophyta</taxon>
        <taxon>Tracheophyta</taxon>
        <taxon>Spermatophyta</taxon>
        <taxon>Magnoliopsida</taxon>
        <taxon>Liliopsida</taxon>
        <taxon>Poales</taxon>
        <taxon>Poaceae</taxon>
        <taxon>BOP clade</taxon>
        <taxon>Oryzoideae</taxon>
        <taxon>Oryzeae</taxon>
        <taxon>Oryzinae</taxon>
        <taxon>Oryza</taxon>
        <taxon>Oryza sativa</taxon>
    </lineage>
</organism>
<feature type="region of interest" description="Disordered" evidence="1">
    <location>
        <begin position="1"/>
        <end position="33"/>
    </location>
</feature>
<sequence>MHLPELSLGGGRCGSSRPRSDRHTSIPPSCRPDVLSRKWRSRSPTCALDCIHVILPPGRMPIPATLSGTRTTTSTATAPPHSPTPWTTASTATTELEFGELYHNGQIQPRTLSPPPNLDPDSDDDDDCCPVPVRGCEPSSRSGSAHHTHKVHVVALDLGWALLHSAGSEELAAKASHEDP</sequence>
<evidence type="ECO:0000313" key="3">
    <source>
        <dbReference type="Proteomes" id="UP000059680"/>
    </source>
</evidence>
<accession>A0A0P0XRN3</accession>
<evidence type="ECO:0000313" key="2">
    <source>
        <dbReference type="EMBL" id="BAT09877.1"/>
    </source>
</evidence>
<feature type="compositionally biased region" description="Low complexity" evidence="1">
    <location>
        <begin position="63"/>
        <end position="88"/>
    </location>
</feature>
<reference evidence="2 3" key="2">
    <citation type="journal article" date="2013" name="Plant Cell Physiol.">
        <title>Rice Annotation Project Database (RAP-DB): an integrative and interactive database for rice genomics.</title>
        <authorList>
            <person name="Sakai H."/>
            <person name="Lee S.S."/>
            <person name="Tanaka T."/>
            <person name="Numa H."/>
            <person name="Kim J."/>
            <person name="Kawahara Y."/>
            <person name="Wakimoto H."/>
            <person name="Yang C.C."/>
            <person name="Iwamoto M."/>
            <person name="Abe T."/>
            <person name="Yamada Y."/>
            <person name="Muto A."/>
            <person name="Inokuchi H."/>
            <person name="Ikemura T."/>
            <person name="Matsumoto T."/>
            <person name="Sasaki T."/>
            <person name="Itoh T."/>
        </authorList>
    </citation>
    <scope>NUCLEOTIDE SEQUENCE [LARGE SCALE GENOMIC DNA]</scope>
    <source>
        <strain evidence="3">cv. Nipponbare</strain>
    </source>
</reference>
<keyword evidence="3" id="KW-1185">Reference proteome</keyword>
<dbReference type="PaxDb" id="39947-A0A0P0XRN3"/>
<protein>
    <submittedName>
        <fullName evidence="2">Os10g0145901 protein</fullName>
    </submittedName>
</protein>
<feature type="region of interest" description="Disordered" evidence="1">
    <location>
        <begin position="62"/>
        <end position="88"/>
    </location>
</feature>
<evidence type="ECO:0000256" key="1">
    <source>
        <dbReference type="SAM" id="MobiDB-lite"/>
    </source>
</evidence>
<dbReference type="AlphaFoldDB" id="A0A0P0XRN3"/>
<dbReference type="InParanoid" id="A0A0P0XRN3"/>
<dbReference type="EMBL" id="AP014966">
    <property type="protein sequence ID" value="BAT09877.1"/>
    <property type="molecule type" value="Genomic_DNA"/>
</dbReference>
<name>A0A0P0XRN3_ORYSJ</name>